<evidence type="ECO:0000256" key="1">
    <source>
        <dbReference type="SAM" id="SignalP"/>
    </source>
</evidence>
<name>A0A6A5ZDY8_9PLEO</name>
<feature type="chain" id="PRO_5025339633" evidence="1">
    <location>
        <begin position="29"/>
        <end position="143"/>
    </location>
</feature>
<proteinExistence type="predicted"/>
<accession>A0A6A5ZDY8</accession>
<feature type="signal peptide" evidence="1">
    <location>
        <begin position="1"/>
        <end position="28"/>
    </location>
</feature>
<sequence>MSWGPIKLSISRSISIFLWLAIVELLASEERNRERERQRLGQQADISRTQGRLLPIRYYRIFDSAWNNLIRYHCLGLYMSSSSTEMWSGGCRQMYINHPCRQAIYTHPIEALFDVDEQDLQTKLNLSLCRDWFDNVNWFQVPN</sequence>
<dbReference type="Proteomes" id="UP000799770">
    <property type="component" value="Unassembled WGS sequence"/>
</dbReference>
<keyword evidence="3" id="KW-1185">Reference proteome</keyword>
<protein>
    <submittedName>
        <fullName evidence="2">Uncharacterized protein</fullName>
    </submittedName>
</protein>
<reference evidence="2" key="1">
    <citation type="journal article" date="2020" name="Stud. Mycol.">
        <title>101 Dothideomycetes genomes: a test case for predicting lifestyles and emergence of pathogens.</title>
        <authorList>
            <person name="Haridas S."/>
            <person name="Albert R."/>
            <person name="Binder M."/>
            <person name="Bloem J."/>
            <person name="Labutti K."/>
            <person name="Salamov A."/>
            <person name="Andreopoulos B."/>
            <person name="Baker S."/>
            <person name="Barry K."/>
            <person name="Bills G."/>
            <person name="Bluhm B."/>
            <person name="Cannon C."/>
            <person name="Castanera R."/>
            <person name="Culley D."/>
            <person name="Daum C."/>
            <person name="Ezra D."/>
            <person name="Gonzalez J."/>
            <person name="Henrissat B."/>
            <person name="Kuo A."/>
            <person name="Liang C."/>
            <person name="Lipzen A."/>
            <person name="Lutzoni F."/>
            <person name="Magnuson J."/>
            <person name="Mondo S."/>
            <person name="Nolan M."/>
            <person name="Ohm R."/>
            <person name="Pangilinan J."/>
            <person name="Park H.-J."/>
            <person name="Ramirez L."/>
            <person name="Alfaro M."/>
            <person name="Sun H."/>
            <person name="Tritt A."/>
            <person name="Yoshinaga Y."/>
            <person name="Zwiers L.-H."/>
            <person name="Turgeon B."/>
            <person name="Goodwin S."/>
            <person name="Spatafora J."/>
            <person name="Crous P."/>
            <person name="Grigoriev I."/>
        </authorList>
    </citation>
    <scope>NUCLEOTIDE SEQUENCE</scope>
    <source>
        <strain evidence="2">CBS 627.86</strain>
    </source>
</reference>
<dbReference type="EMBL" id="ML977320">
    <property type="protein sequence ID" value="KAF2116671.1"/>
    <property type="molecule type" value="Genomic_DNA"/>
</dbReference>
<evidence type="ECO:0000313" key="3">
    <source>
        <dbReference type="Proteomes" id="UP000799770"/>
    </source>
</evidence>
<evidence type="ECO:0000313" key="2">
    <source>
        <dbReference type="EMBL" id="KAF2116671.1"/>
    </source>
</evidence>
<gene>
    <name evidence="2" type="ORF">BDV96DRAFT_32136</name>
</gene>
<organism evidence="2 3">
    <name type="scientific">Lophiotrema nucula</name>
    <dbReference type="NCBI Taxonomy" id="690887"/>
    <lineage>
        <taxon>Eukaryota</taxon>
        <taxon>Fungi</taxon>
        <taxon>Dikarya</taxon>
        <taxon>Ascomycota</taxon>
        <taxon>Pezizomycotina</taxon>
        <taxon>Dothideomycetes</taxon>
        <taxon>Pleosporomycetidae</taxon>
        <taxon>Pleosporales</taxon>
        <taxon>Lophiotremataceae</taxon>
        <taxon>Lophiotrema</taxon>
    </lineage>
</organism>
<dbReference type="AlphaFoldDB" id="A0A6A5ZDY8"/>
<keyword evidence="1" id="KW-0732">Signal</keyword>